<sequence length="90" mass="9611">MRTFHRVLIVGALVALSACRHDQPAVEVRSVEVPVAVPCLPADRIPDEPPLVAPHLTGDPAHDIAIIAPSALLLRDWGRQMHAALVACAD</sequence>
<evidence type="ECO:0000313" key="1">
    <source>
        <dbReference type="EMBL" id="RPF70433.1"/>
    </source>
</evidence>
<keyword evidence="2" id="KW-1185">Reference proteome</keyword>
<name>A0A3N5CNB9_9SPHN</name>
<evidence type="ECO:0000313" key="2">
    <source>
        <dbReference type="Proteomes" id="UP000275232"/>
    </source>
</evidence>
<comment type="caution">
    <text evidence="1">The sequence shown here is derived from an EMBL/GenBank/DDBJ whole genome shotgun (WGS) entry which is preliminary data.</text>
</comment>
<evidence type="ECO:0008006" key="3">
    <source>
        <dbReference type="Google" id="ProtNLM"/>
    </source>
</evidence>
<accession>A0A3N5CNB9</accession>
<dbReference type="PROSITE" id="PS51257">
    <property type="entry name" value="PROKAR_LIPOPROTEIN"/>
    <property type="match status" value="1"/>
</dbReference>
<dbReference type="EMBL" id="RPFZ01000001">
    <property type="protein sequence ID" value="RPF70433.1"/>
    <property type="molecule type" value="Genomic_DNA"/>
</dbReference>
<gene>
    <name evidence="1" type="ORF">EG799_01415</name>
</gene>
<dbReference type="RefSeq" id="WP_123877894.1">
    <property type="nucleotide sequence ID" value="NZ_RPFZ01000001.1"/>
</dbReference>
<organism evidence="1 2">
    <name type="scientific">Aurantiacibacter spongiae</name>
    <dbReference type="NCBI Taxonomy" id="2488860"/>
    <lineage>
        <taxon>Bacteria</taxon>
        <taxon>Pseudomonadati</taxon>
        <taxon>Pseudomonadota</taxon>
        <taxon>Alphaproteobacteria</taxon>
        <taxon>Sphingomonadales</taxon>
        <taxon>Erythrobacteraceae</taxon>
        <taxon>Aurantiacibacter</taxon>
    </lineage>
</organism>
<dbReference type="AlphaFoldDB" id="A0A3N5CNB9"/>
<protein>
    <recommendedName>
        <fullName evidence="3">Lipoprotein</fullName>
    </recommendedName>
</protein>
<dbReference type="Proteomes" id="UP000275232">
    <property type="component" value="Unassembled WGS sequence"/>
</dbReference>
<dbReference type="OrthoDB" id="10009426at2"/>
<proteinExistence type="predicted"/>
<reference evidence="1 2" key="1">
    <citation type="submission" date="2018-11" db="EMBL/GenBank/DDBJ databases">
        <title>Erythrobacter spongiae sp. nov., isolated from a marine sponge.</title>
        <authorList>
            <person name="Zhuang L."/>
            <person name="Luo L."/>
        </authorList>
    </citation>
    <scope>NUCLEOTIDE SEQUENCE [LARGE SCALE GENOMIC DNA]</scope>
    <source>
        <strain evidence="1 2">HN-E23</strain>
    </source>
</reference>